<evidence type="ECO:0000256" key="4">
    <source>
        <dbReference type="ARBA" id="ARBA00023002"/>
    </source>
</evidence>
<name>A0A9P7FZ97_9AGAR</name>
<reference evidence="7" key="2">
    <citation type="submission" date="2021-10" db="EMBL/GenBank/DDBJ databases">
        <title>Phylogenomics reveals ancestral predisposition of the termite-cultivated fungus Termitomyces towards a domesticated lifestyle.</title>
        <authorList>
            <person name="Auxier B."/>
            <person name="Grum-Grzhimaylo A."/>
            <person name="Cardenas M.E."/>
            <person name="Lodge J.D."/>
            <person name="Laessoe T."/>
            <person name="Pedersen O."/>
            <person name="Smith M.E."/>
            <person name="Kuyper T.W."/>
            <person name="Franco-Molano E.A."/>
            <person name="Baroni T.J."/>
            <person name="Aanen D.K."/>
        </authorList>
    </citation>
    <scope>NUCLEOTIDE SEQUENCE</scope>
    <source>
        <strain evidence="7">D49</strain>
    </source>
</reference>
<dbReference type="InterPro" id="IPR045024">
    <property type="entry name" value="NDH-2"/>
</dbReference>
<organism evidence="7 8">
    <name type="scientific">Sphagnurus paluster</name>
    <dbReference type="NCBI Taxonomy" id="117069"/>
    <lineage>
        <taxon>Eukaryota</taxon>
        <taxon>Fungi</taxon>
        <taxon>Dikarya</taxon>
        <taxon>Basidiomycota</taxon>
        <taxon>Agaricomycotina</taxon>
        <taxon>Agaricomycetes</taxon>
        <taxon>Agaricomycetidae</taxon>
        <taxon>Agaricales</taxon>
        <taxon>Tricholomatineae</taxon>
        <taxon>Lyophyllaceae</taxon>
        <taxon>Sphagnurus</taxon>
    </lineage>
</organism>
<accession>A0A9P7FZ97</accession>
<keyword evidence="5" id="KW-0520">NAD</keyword>
<dbReference type="EMBL" id="JABCKI010005732">
    <property type="protein sequence ID" value="KAG5639093.1"/>
    <property type="molecule type" value="Genomic_DNA"/>
</dbReference>
<keyword evidence="8" id="KW-1185">Reference proteome</keyword>
<protein>
    <recommendedName>
        <fullName evidence="6">External alternative NADH-ubiquinone oxidoreductase-like C-terminal domain-containing protein</fullName>
    </recommendedName>
</protein>
<evidence type="ECO:0000256" key="5">
    <source>
        <dbReference type="ARBA" id="ARBA00023027"/>
    </source>
</evidence>
<evidence type="ECO:0000256" key="1">
    <source>
        <dbReference type="ARBA" id="ARBA00005272"/>
    </source>
</evidence>
<gene>
    <name evidence="7" type="ORF">H0H81_007037</name>
</gene>
<comment type="caution">
    <text evidence="7">The sequence shown here is derived from an EMBL/GenBank/DDBJ whole genome shotgun (WGS) entry which is preliminary data.</text>
</comment>
<dbReference type="AlphaFoldDB" id="A0A9P7FZ97"/>
<dbReference type="PANTHER" id="PTHR43706">
    <property type="entry name" value="NADH DEHYDROGENASE"/>
    <property type="match status" value="1"/>
</dbReference>
<evidence type="ECO:0000256" key="2">
    <source>
        <dbReference type="ARBA" id="ARBA00022630"/>
    </source>
</evidence>
<evidence type="ECO:0000313" key="8">
    <source>
        <dbReference type="Proteomes" id="UP000717328"/>
    </source>
</evidence>
<sequence>MEQKMTTFGLSGTVASTKANLFLPLHKVTSKYIINPGSKCFFIVAAQKGKYLAKKLNKIAKDKPTLAPFQFKNFGSMAYIGNWRAIYDRSGTSDGFMSKESGRVAWLLWRSAYFTMTLSVRNK</sequence>
<feature type="domain" description="External alternative NADH-ubiquinone oxidoreductase-like C-terminal" evidence="6">
    <location>
        <begin position="75"/>
        <end position="123"/>
    </location>
</feature>
<dbReference type="Proteomes" id="UP000717328">
    <property type="component" value="Unassembled WGS sequence"/>
</dbReference>
<dbReference type="OrthoDB" id="9992747at2759"/>
<keyword evidence="3" id="KW-0274">FAD</keyword>
<evidence type="ECO:0000313" key="7">
    <source>
        <dbReference type="EMBL" id="KAG5639093.1"/>
    </source>
</evidence>
<dbReference type="GO" id="GO:0005739">
    <property type="term" value="C:mitochondrion"/>
    <property type="evidence" value="ECO:0007669"/>
    <property type="project" value="TreeGrafter"/>
</dbReference>
<dbReference type="Gene3D" id="3.50.50.100">
    <property type="match status" value="1"/>
</dbReference>
<keyword evidence="4" id="KW-0560">Oxidoreductase</keyword>
<evidence type="ECO:0000256" key="3">
    <source>
        <dbReference type="ARBA" id="ARBA00022827"/>
    </source>
</evidence>
<proteinExistence type="inferred from homology"/>
<dbReference type="InterPro" id="IPR054585">
    <property type="entry name" value="NDH2-like_C"/>
</dbReference>
<dbReference type="PANTHER" id="PTHR43706:SF17">
    <property type="entry name" value="NADH DEHYDROGENASE (EUROFUNG)"/>
    <property type="match status" value="1"/>
</dbReference>
<comment type="similarity">
    <text evidence="1">Belongs to the NADH dehydrogenase family.</text>
</comment>
<evidence type="ECO:0000259" key="6">
    <source>
        <dbReference type="Pfam" id="PF22366"/>
    </source>
</evidence>
<dbReference type="GO" id="GO:0003954">
    <property type="term" value="F:NADH dehydrogenase activity"/>
    <property type="evidence" value="ECO:0007669"/>
    <property type="project" value="InterPro"/>
</dbReference>
<keyword evidence="2" id="KW-0285">Flavoprotein</keyword>
<reference evidence="7" key="1">
    <citation type="submission" date="2021-02" db="EMBL/GenBank/DDBJ databases">
        <authorList>
            <person name="Nieuwenhuis M."/>
            <person name="Van De Peppel L.J.J."/>
        </authorList>
    </citation>
    <scope>NUCLEOTIDE SEQUENCE</scope>
    <source>
        <strain evidence="7">D49</strain>
    </source>
</reference>
<dbReference type="Pfam" id="PF22366">
    <property type="entry name" value="NDH2_C"/>
    <property type="match status" value="1"/>
</dbReference>